<evidence type="ECO:0000256" key="12">
    <source>
        <dbReference type="PROSITE-ProRule" id="PRU10112"/>
    </source>
</evidence>
<evidence type="ECO:0000256" key="5">
    <source>
        <dbReference type="ARBA" id="ARBA00022419"/>
    </source>
</evidence>
<feature type="active site" evidence="10 11">
    <location>
        <position position="151"/>
    </location>
</feature>
<comment type="similarity">
    <text evidence="3 10">Belongs to the PEPCase type 1 family.</text>
</comment>
<comment type="function">
    <text evidence="2 10">Forms oxaloacetate, a four-carbon dicarboxylic acid source for the tricarboxylic acid cycle.</text>
</comment>
<dbReference type="InterPro" id="IPR021135">
    <property type="entry name" value="PEP_COase"/>
</dbReference>
<comment type="cofactor">
    <cofactor evidence="1 10">
        <name>Mg(2+)</name>
        <dbReference type="ChEBI" id="CHEBI:18420"/>
    </cofactor>
</comment>
<dbReference type="PRINTS" id="PR00150">
    <property type="entry name" value="PEPCARBXLASE"/>
</dbReference>
<evidence type="ECO:0000256" key="9">
    <source>
        <dbReference type="ARBA" id="ARBA00048995"/>
    </source>
</evidence>
<dbReference type="PROSITE" id="PS00781">
    <property type="entry name" value="PEPCASE_1"/>
    <property type="match status" value="1"/>
</dbReference>
<sequence>MSQTMSGPDYEKDLPLRRDVRFLGNILGEVLVMQGGQDLLDRVEEIREQTKQLRTSYHSELLEGIKSMIRDLSPSMRRDVIRAFAIYFQLVNIAEQNHRIRRQREYRRDSDRFQPYSLEMAVQKVKEQGLTADDVSQILQELSLELVITAHPTEAVRRTILDIHHRIAEDVARLDNPLLTEEERAHIRDQLLGEVITLWQSDELRYHKPSVTDEVRNGLYYLDETLFEVLPEVHRELEVALSRHYPERKWHVPSFLRFGSWIGGDRDGNPWVTPEVTWHTMEMQRDLVICKYEQSLRHLIQKLSHSTRIVQVTEDLLQSLKQDEQEVVLEDIGEGKWRHEDEIYRRKCTFILARLQHTRLKQKHKGVYSGPEQFLQDLHLIDQSLRTHQAKAIADSDLARLIRQVELFGFHLVTLDIRQDSGEHESALTEILRTLGIEDSYSSLSEEDKIGLLTDLLMDPRPLTSSFMNFSEETRTCLELFSTIAKAKEEFGEGAIRNYLVSMTQDTSDLLEVVLFAKEVGLYRQTSEEKLSNLHVVPLLETIDDLHRAQEIMEAYYRHPCYVPADSGNGRVQEIMLGYSDSNKDGGVVTANWELYRAQQDLYRLSEKYDLQVRFFHGRGGALGRGGGSLHQSIQAQPPETLGGGVKITEQGEVLSSRYALKPIAYRSLEQASSALLKSVATHFSGTIQRPKPEWVDIMNSISGYSLEVYQNLVFREPEFLTYFNETTPLPEIGEMNIGSRPTRRKNNHAFENLRAIPWVFSWTQSRNLLPAWYAAGSGFQRLIREGEGGLDSLREMYQSWVFFRSLIDNLQMALAKADLLIAREYSTLTGNKQVRKRIFDQIEQEYYLTKEIVLSIIGQEDILDHNRVIQESIRLRNPYVDPLSYIQVQLLGERRSDSYDEDSQDERLEQILLTINGIAAGLRNTG</sequence>
<dbReference type="GO" id="GO:0015977">
    <property type="term" value="P:carbon fixation"/>
    <property type="evidence" value="ECO:0007669"/>
    <property type="project" value="UniProtKB-UniRule"/>
</dbReference>
<organism evidence="13 14">
    <name type="scientific">Kroppenstedtia pulmonis</name>
    <dbReference type="NCBI Taxonomy" id="1380685"/>
    <lineage>
        <taxon>Bacteria</taxon>
        <taxon>Bacillati</taxon>
        <taxon>Bacillota</taxon>
        <taxon>Bacilli</taxon>
        <taxon>Bacillales</taxon>
        <taxon>Thermoactinomycetaceae</taxon>
        <taxon>Kroppenstedtia</taxon>
    </lineage>
</organism>
<dbReference type="Proteomes" id="UP000503088">
    <property type="component" value="Chromosome"/>
</dbReference>
<dbReference type="Gene3D" id="1.20.1440.90">
    <property type="entry name" value="Phosphoenolpyruvate/pyruvate domain"/>
    <property type="match status" value="1"/>
</dbReference>
<gene>
    <name evidence="10 13" type="primary">ppc</name>
    <name evidence="13" type="ORF">GXN76_14490</name>
</gene>
<dbReference type="GO" id="GO:0005829">
    <property type="term" value="C:cytosol"/>
    <property type="evidence" value="ECO:0007669"/>
    <property type="project" value="TreeGrafter"/>
</dbReference>
<dbReference type="HAMAP" id="MF_00595">
    <property type="entry name" value="PEPcase_type1"/>
    <property type="match status" value="1"/>
</dbReference>
<accession>A0A7D3XRW3</accession>
<dbReference type="PANTHER" id="PTHR30523">
    <property type="entry name" value="PHOSPHOENOLPYRUVATE CARBOXYLASE"/>
    <property type="match status" value="1"/>
</dbReference>
<evidence type="ECO:0000256" key="4">
    <source>
        <dbReference type="ARBA" id="ARBA00012305"/>
    </source>
</evidence>
<keyword evidence="8 10" id="KW-0120">Carbon dioxide fixation</keyword>
<dbReference type="RefSeq" id="WP_173224288.1">
    <property type="nucleotide sequence ID" value="NZ_CP048104.1"/>
</dbReference>
<keyword evidence="7 10" id="KW-0456">Lyase</keyword>
<protein>
    <recommendedName>
        <fullName evidence="5 10">Phosphoenolpyruvate carboxylase</fullName>
        <shortName evidence="10">PEPC</shortName>
        <shortName evidence="10">PEPCase</shortName>
        <ecNumber evidence="4 10">4.1.1.31</ecNumber>
    </recommendedName>
</protein>
<dbReference type="InterPro" id="IPR015813">
    <property type="entry name" value="Pyrv/PenolPyrv_kinase-like_dom"/>
</dbReference>
<dbReference type="KEGG" id="kpul:GXN76_14490"/>
<dbReference type="AlphaFoldDB" id="A0A7D3XRW3"/>
<dbReference type="GO" id="GO:0008964">
    <property type="term" value="F:phosphoenolpyruvate carboxylase activity"/>
    <property type="evidence" value="ECO:0007669"/>
    <property type="project" value="UniProtKB-UniRule"/>
</dbReference>
<dbReference type="SUPFAM" id="SSF51621">
    <property type="entry name" value="Phosphoenolpyruvate/pyruvate domain"/>
    <property type="match status" value="1"/>
</dbReference>
<reference evidence="13 14" key="1">
    <citation type="submission" date="2020-01" db="EMBL/GenBank/DDBJ databases">
        <authorList>
            <person name="Gulvik C.A."/>
            <person name="Batra D.G."/>
        </authorList>
    </citation>
    <scope>NUCLEOTIDE SEQUENCE [LARGE SCALE GENOMIC DNA]</scope>
    <source>
        <strain evidence="13 14">W9323</strain>
    </source>
</reference>
<dbReference type="EC" id="4.1.1.31" evidence="4 10"/>
<evidence type="ECO:0000256" key="11">
    <source>
        <dbReference type="PROSITE-ProRule" id="PRU10111"/>
    </source>
</evidence>
<evidence type="ECO:0000256" key="3">
    <source>
        <dbReference type="ARBA" id="ARBA00008346"/>
    </source>
</evidence>
<dbReference type="PANTHER" id="PTHR30523:SF6">
    <property type="entry name" value="PHOSPHOENOLPYRUVATE CARBOXYLASE"/>
    <property type="match status" value="1"/>
</dbReference>
<comment type="catalytic activity">
    <reaction evidence="9 10">
        <text>oxaloacetate + phosphate = phosphoenolpyruvate + hydrogencarbonate</text>
        <dbReference type="Rhea" id="RHEA:28370"/>
        <dbReference type="ChEBI" id="CHEBI:16452"/>
        <dbReference type="ChEBI" id="CHEBI:17544"/>
        <dbReference type="ChEBI" id="CHEBI:43474"/>
        <dbReference type="ChEBI" id="CHEBI:58702"/>
        <dbReference type="EC" id="4.1.1.31"/>
    </reaction>
</comment>
<keyword evidence="13" id="KW-0670">Pyruvate</keyword>
<comment type="subunit">
    <text evidence="10">Homotetramer.</text>
</comment>
<feature type="active site" evidence="10 12">
    <location>
        <position position="584"/>
    </location>
</feature>
<dbReference type="PROSITE" id="PS00393">
    <property type="entry name" value="PEPCASE_2"/>
    <property type="match status" value="1"/>
</dbReference>
<evidence type="ECO:0000256" key="1">
    <source>
        <dbReference type="ARBA" id="ARBA00001946"/>
    </source>
</evidence>
<dbReference type="EMBL" id="CP048104">
    <property type="protein sequence ID" value="QKG85542.1"/>
    <property type="molecule type" value="Genomic_DNA"/>
</dbReference>
<keyword evidence="14" id="KW-1185">Reference proteome</keyword>
<evidence type="ECO:0000313" key="14">
    <source>
        <dbReference type="Proteomes" id="UP000503088"/>
    </source>
</evidence>
<dbReference type="GO" id="GO:0006099">
    <property type="term" value="P:tricarboxylic acid cycle"/>
    <property type="evidence" value="ECO:0007669"/>
    <property type="project" value="InterPro"/>
</dbReference>
<dbReference type="GO" id="GO:0006107">
    <property type="term" value="P:oxaloacetate metabolic process"/>
    <property type="evidence" value="ECO:0007669"/>
    <property type="project" value="UniProtKB-UniRule"/>
</dbReference>
<dbReference type="InterPro" id="IPR022805">
    <property type="entry name" value="PEP_COase_bac/pln-type"/>
</dbReference>
<dbReference type="InterPro" id="IPR033129">
    <property type="entry name" value="PEPCASE_His_AS"/>
</dbReference>
<evidence type="ECO:0000256" key="2">
    <source>
        <dbReference type="ARBA" id="ARBA00003670"/>
    </source>
</evidence>
<evidence type="ECO:0000313" key="13">
    <source>
        <dbReference type="EMBL" id="QKG85542.1"/>
    </source>
</evidence>
<evidence type="ECO:0000256" key="7">
    <source>
        <dbReference type="ARBA" id="ARBA00023239"/>
    </source>
</evidence>
<dbReference type="Pfam" id="PF00311">
    <property type="entry name" value="PEPcase"/>
    <property type="match status" value="1"/>
</dbReference>
<evidence type="ECO:0000256" key="10">
    <source>
        <dbReference type="HAMAP-Rule" id="MF_00595"/>
    </source>
</evidence>
<evidence type="ECO:0000256" key="6">
    <source>
        <dbReference type="ARBA" id="ARBA00022842"/>
    </source>
</evidence>
<evidence type="ECO:0000256" key="8">
    <source>
        <dbReference type="ARBA" id="ARBA00023300"/>
    </source>
</evidence>
<dbReference type="InterPro" id="IPR018129">
    <property type="entry name" value="PEP_COase_Lys_AS"/>
</dbReference>
<dbReference type="GO" id="GO:0000287">
    <property type="term" value="F:magnesium ion binding"/>
    <property type="evidence" value="ECO:0007669"/>
    <property type="project" value="UniProtKB-UniRule"/>
</dbReference>
<keyword evidence="6 10" id="KW-0460">Magnesium</keyword>
<dbReference type="NCBIfam" id="NF000584">
    <property type="entry name" value="PRK00009.1"/>
    <property type="match status" value="1"/>
</dbReference>
<name>A0A7D3XRW3_9BACL</name>
<proteinExistence type="inferred from homology"/>